<accession>A0A6V7R993</accession>
<keyword evidence="1" id="KW-1133">Transmembrane helix</keyword>
<gene>
    <name evidence="3" type="ORF">HNR41_001071</name>
    <name evidence="2" type="ORF">JEOCOQ751_00539</name>
</gene>
<reference evidence="2 4" key="1">
    <citation type="submission" date="2020-07" db="EMBL/GenBank/DDBJ databases">
        <authorList>
            <person name="Criscuolo A."/>
        </authorList>
    </citation>
    <scope>NUCLEOTIDE SEQUENCE [LARGE SCALE GENOMIC DNA]</scope>
    <source>
        <strain evidence="2">CIP111751</strain>
    </source>
</reference>
<evidence type="ECO:0000313" key="5">
    <source>
        <dbReference type="Proteomes" id="UP000545588"/>
    </source>
</evidence>
<dbReference type="AlphaFoldDB" id="A0A6V7R993"/>
<evidence type="ECO:0000313" key="4">
    <source>
        <dbReference type="Proteomes" id="UP000534001"/>
    </source>
</evidence>
<dbReference type="RefSeq" id="WP_184282452.1">
    <property type="nucleotide sequence ID" value="NZ_BMCO01000001.1"/>
</dbReference>
<name>A0A6V7R993_9STAP</name>
<dbReference type="Proteomes" id="UP000534001">
    <property type="component" value="Unassembled WGS sequence"/>
</dbReference>
<keyword evidence="1" id="KW-0472">Membrane</keyword>
<proteinExistence type="predicted"/>
<sequence length="54" mass="5911">MKFLGFVCLLGVIVLFATLAMDLHDFGILTYGLGLVLTILSIFFFRASVEAGQK</sequence>
<feature type="transmembrane region" description="Helical" evidence="1">
    <location>
        <begin position="30"/>
        <end position="49"/>
    </location>
</feature>
<evidence type="ECO:0000313" key="2">
    <source>
        <dbReference type="EMBL" id="CAD2073392.1"/>
    </source>
</evidence>
<evidence type="ECO:0000313" key="3">
    <source>
        <dbReference type="EMBL" id="MBB6423145.1"/>
    </source>
</evidence>
<dbReference type="Proteomes" id="UP000545588">
    <property type="component" value="Unassembled WGS sequence"/>
</dbReference>
<protein>
    <submittedName>
        <fullName evidence="2">Uncharacterized protein</fullName>
    </submittedName>
</protein>
<keyword evidence="1" id="KW-0812">Transmembrane</keyword>
<organism evidence="2 4">
    <name type="scientific">Jeotgalicoccus coquinae</name>
    <dbReference type="NCBI Taxonomy" id="709509"/>
    <lineage>
        <taxon>Bacteria</taxon>
        <taxon>Bacillati</taxon>
        <taxon>Bacillota</taxon>
        <taxon>Bacilli</taxon>
        <taxon>Bacillales</taxon>
        <taxon>Staphylococcaceae</taxon>
        <taxon>Jeotgalicoccus</taxon>
    </lineage>
</organism>
<reference evidence="3 5" key="2">
    <citation type="submission" date="2020-08" db="EMBL/GenBank/DDBJ databases">
        <title>Genomic Encyclopedia of Type Strains, Phase IV (KMG-IV): sequencing the most valuable type-strain genomes for metagenomic binning, comparative biology and taxonomic classification.</title>
        <authorList>
            <person name="Goeker M."/>
        </authorList>
    </citation>
    <scope>NUCLEOTIDE SEQUENCE [LARGE SCALE GENOMIC DNA]</scope>
    <source>
        <strain evidence="3 5">DSM 22419</strain>
    </source>
</reference>
<dbReference type="EMBL" id="JACHFF010000001">
    <property type="protein sequence ID" value="MBB6423145.1"/>
    <property type="molecule type" value="Genomic_DNA"/>
</dbReference>
<comment type="caution">
    <text evidence="2">The sequence shown here is derived from an EMBL/GenBank/DDBJ whole genome shotgun (WGS) entry which is preliminary data.</text>
</comment>
<dbReference type="EMBL" id="CAJEWA010000005">
    <property type="protein sequence ID" value="CAD2073392.1"/>
    <property type="molecule type" value="Genomic_DNA"/>
</dbReference>
<keyword evidence="5" id="KW-1185">Reference proteome</keyword>
<evidence type="ECO:0000256" key="1">
    <source>
        <dbReference type="SAM" id="Phobius"/>
    </source>
</evidence>